<gene>
    <name evidence="2" type="ORF">Rsub_09429</name>
</gene>
<feature type="region of interest" description="Disordered" evidence="1">
    <location>
        <begin position="397"/>
        <end position="418"/>
    </location>
</feature>
<comment type="caution">
    <text evidence="2">The sequence shown here is derived from an EMBL/GenBank/DDBJ whole genome shotgun (WGS) entry which is preliminary data.</text>
</comment>
<name>A0A2V0P923_9CHLO</name>
<proteinExistence type="predicted"/>
<organism evidence="2 3">
    <name type="scientific">Raphidocelis subcapitata</name>
    <dbReference type="NCBI Taxonomy" id="307507"/>
    <lineage>
        <taxon>Eukaryota</taxon>
        <taxon>Viridiplantae</taxon>
        <taxon>Chlorophyta</taxon>
        <taxon>core chlorophytes</taxon>
        <taxon>Chlorophyceae</taxon>
        <taxon>CS clade</taxon>
        <taxon>Sphaeropleales</taxon>
        <taxon>Selenastraceae</taxon>
        <taxon>Raphidocelis</taxon>
    </lineage>
</organism>
<dbReference type="InterPro" id="IPR023393">
    <property type="entry name" value="START-like_dom_sf"/>
</dbReference>
<dbReference type="EMBL" id="BDRX01000078">
    <property type="protein sequence ID" value="GBF96358.1"/>
    <property type="molecule type" value="Genomic_DNA"/>
</dbReference>
<keyword evidence="3" id="KW-1185">Reference proteome</keyword>
<dbReference type="SUPFAM" id="SSF55961">
    <property type="entry name" value="Bet v1-like"/>
    <property type="match status" value="1"/>
</dbReference>
<dbReference type="Proteomes" id="UP000247498">
    <property type="component" value="Unassembled WGS sequence"/>
</dbReference>
<evidence type="ECO:0000313" key="3">
    <source>
        <dbReference type="Proteomes" id="UP000247498"/>
    </source>
</evidence>
<protein>
    <recommendedName>
        <fullName evidence="4">Coenzyme Q-binding protein COQ10 START domain-containing protein</fullName>
    </recommendedName>
</protein>
<evidence type="ECO:0000313" key="2">
    <source>
        <dbReference type="EMBL" id="GBF96358.1"/>
    </source>
</evidence>
<sequence>MLAPRVHPSAQLQSRAVSLSLANAPGAASARSLAARRRPASPPLAAMLLAGRLGRRGGPGGAAPRPPPLLLKSHALPWDFSDDAASTSGSDGGSEPASDDGSWGGGGGDADARAISPTSSGGVGRRAAGAGPDAAAAAELKGGRQPLVCDFKEVSARLKGSATAQVDLQARYRVDPRVVFDLLADPTQHDRIFDAIESADSSLLEEDGPVRRYRLDYRAKWSFWKVSGTCVNKLIMTTDASRGTVAFRLREPGFLRNYEGCWTITGPGGASPCAPAPAPLPRAAPPAAAASLGGRRDGAVAAIARMLSPQQRIAAGPGWAAAPVVPWHPASRHHFQAQRQQQEDELAKRQQQQHTTIITAQCFTTPARTPPPPINQALKAQARSQLEDMLTGLVAAAGRAAEGERREAPRLRVDELRA</sequence>
<evidence type="ECO:0008006" key="4">
    <source>
        <dbReference type="Google" id="ProtNLM"/>
    </source>
</evidence>
<evidence type="ECO:0000256" key="1">
    <source>
        <dbReference type="SAM" id="MobiDB-lite"/>
    </source>
</evidence>
<dbReference type="Gene3D" id="3.30.530.20">
    <property type="match status" value="1"/>
</dbReference>
<dbReference type="AlphaFoldDB" id="A0A2V0P923"/>
<feature type="region of interest" description="Disordered" evidence="1">
    <location>
        <begin position="80"/>
        <end position="129"/>
    </location>
</feature>
<accession>A0A2V0P923</accession>
<feature type="compositionally biased region" description="Basic and acidic residues" evidence="1">
    <location>
        <begin position="401"/>
        <end position="418"/>
    </location>
</feature>
<dbReference type="PANTHER" id="PTHR31385:SF1">
    <property type="entry name" value="PUTATIVE (DUF220)-RELATED"/>
    <property type="match status" value="1"/>
</dbReference>
<dbReference type="InParanoid" id="A0A2V0P923"/>
<dbReference type="PANTHER" id="PTHR31385">
    <property type="entry name" value="PUTATIVE (DUF220)-RELATED"/>
    <property type="match status" value="1"/>
</dbReference>
<dbReference type="OrthoDB" id="530906at2759"/>
<reference evidence="2 3" key="1">
    <citation type="journal article" date="2018" name="Sci. Rep.">
        <title>Raphidocelis subcapitata (=Pseudokirchneriella subcapitata) provides an insight into genome evolution and environmental adaptations in the Sphaeropleales.</title>
        <authorList>
            <person name="Suzuki S."/>
            <person name="Yamaguchi H."/>
            <person name="Nakajima N."/>
            <person name="Kawachi M."/>
        </authorList>
    </citation>
    <scope>NUCLEOTIDE SEQUENCE [LARGE SCALE GENOMIC DNA]</scope>
    <source>
        <strain evidence="2 3">NIES-35</strain>
    </source>
</reference>